<dbReference type="AlphaFoldDB" id="S3DJF6"/>
<dbReference type="EC" id="2.4.2.7" evidence="7 12"/>
<evidence type="ECO:0000256" key="10">
    <source>
        <dbReference type="ARBA" id="ARBA00022679"/>
    </source>
</evidence>
<dbReference type="eggNOG" id="COG0503">
    <property type="taxonomic scope" value="Bacteria"/>
</dbReference>
<dbReference type="GO" id="GO:0044209">
    <property type="term" value="P:AMP salvage"/>
    <property type="evidence" value="ECO:0007669"/>
    <property type="project" value="UniProtKB-UniRule"/>
</dbReference>
<dbReference type="PANTHER" id="PTHR32315:SF3">
    <property type="entry name" value="ADENINE PHOSPHORIBOSYLTRANSFERASE"/>
    <property type="match status" value="1"/>
</dbReference>
<reference evidence="14 15" key="1">
    <citation type="journal article" date="2014" name="Environ. Microbiol.">
        <title>Genomic signatures of obligate host dependence in the luminous bacterial symbiont of a vertebrate.</title>
        <authorList>
            <person name="Hendry T.A."/>
            <person name="de Wet J.R."/>
            <person name="Dunlap P.V."/>
        </authorList>
    </citation>
    <scope>NUCLEOTIDE SEQUENCE [LARGE SCALE GENOMIC DNA]</scope>
    <source>
        <strain evidence="14 15">Akat1</strain>
    </source>
</reference>
<organism evidence="14 15">
    <name type="scientific">Candidatus Photodesmus katoptron Akat1</name>
    <dbReference type="NCBI Taxonomy" id="1236703"/>
    <lineage>
        <taxon>Bacteria</taxon>
        <taxon>Pseudomonadati</taxon>
        <taxon>Pseudomonadota</taxon>
        <taxon>Gammaproteobacteria</taxon>
        <taxon>Vibrionales</taxon>
        <taxon>Vibrionaceae</taxon>
        <taxon>Candidatus Photodesmus</taxon>
    </lineage>
</organism>
<proteinExistence type="inferred from homology"/>
<sequence>MTAESISLIKSRIKNIPDYPKSGILFRDITTLIEDPKAYKATVQLLVEQHKNMNFNKIVATEARGFLFGAPLALELGLSLVLVRKSGKLPRQTVQQSYKFEYGMNMIEIHTDAIISGDNVLIVDDLLATGGTIEAATKLIRRLGGIVEYAAFVINLPKIGGFKRLENLGLNVYSICVF</sequence>
<protein>
    <recommendedName>
        <fullName evidence="7 12">Adenine phosphoribosyltransferase</fullName>
        <shortName evidence="12">APRT</shortName>
        <ecNumber evidence="7 12">2.4.2.7</ecNumber>
    </recommendedName>
</protein>
<dbReference type="NCBIfam" id="NF002634">
    <property type="entry name" value="PRK02304.1-3"/>
    <property type="match status" value="1"/>
</dbReference>
<dbReference type="CDD" id="cd06223">
    <property type="entry name" value="PRTases_typeI"/>
    <property type="match status" value="1"/>
</dbReference>
<feature type="domain" description="Phosphoribosyltransferase" evidence="13">
    <location>
        <begin position="39"/>
        <end position="150"/>
    </location>
</feature>
<evidence type="ECO:0000313" key="15">
    <source>
        <dbReference type="Proteomes" id="UP000053688"/>
    </source>
</evidence>
<evidence type="ECO:0000256" key="4">
    <source>
        <dbReference type="ARBA" id="ARBA00004659"/>
    </source>
</evidence>
<comment type="caution">
    <text evidence="14">The sequence shown here is derived from an EMBL/GenBank/DDBJ whole genome shotgun (WGS) entry which is preliminary data.</text>
</comment>
<evidence type="ECO:0000259" key="13">
    <source>
        <dbReference type="Pfam" id="PF00156"/>
    </source>
</evidence>
<comment type="pathway">
    <text evidence="4 12">Purine metabolism; AMP biosynthesis via salvage pathway; AMP from adenine: step 1/1.</text>
</comment>
<dbReference type="PATRIC" id="fig|1236703.3.peg.268"/>
<evidence type="ECO:0000256" key="8">
    <source>
        <dbReference type="ARBA" id="ARBA00022490"/>
    </source>
</evidence>
<dbReference type="UniPathway" id="UPA00588">
    <property type="reaction ID" value="UER00646"/>
</dbReference>
<evidence type="ECO:0000256" key="3">
    <source>
        <dbReference type="ARBA" id="ARBA00004496"/>
    </source>
</evidence>
<dbReference type="FunFam" id="3.40.50.2020:FF:000004">
    <property type="entry name" value="Adenine phosphoribosyltransferase"/>
    <property type="match status" value="1"/>
</dbReference>
<dbReference type="SUPFAM" id="SSF53271">
    <property type="entry name" value="PRTase-like"/>
    <property type="match status" value="1"/>
</dbReference>
<dbReference type="GO" id="GO:0003999">
    <property type="term" value="F:adenine phosphoribosyltransferase activity"/>
    <property type="evidence" value="ECO:0007669"/>
    <property type="project" value="UniProtKB-UniRule"/>
</dbReference>
<dbReference type="RefSeq" id="WP_016503613.1">
    <property type="nucleotide sequence ID" value="NZ_AMSD01000001.1"/>
</dbReference>
<dbReference type="Gene3D" id="3.40.50.2020">
    <property type="match status" value="1"/>
</dbReference>
<keyword evidence="11 12" id="KW-0660">Purine salvage</keyword>
<evidence type="ECO:0000256" key="5">
    <source>
        <dbReference type="ARBA" id="ARBA00008391"/>
    </source>
</evidence>
<evidence type="ECO:0000256" key="6">
    <source>
        <dbReference type="ARBA" id="ARBA00011738"/>
    </source>
</evidence>
<dbReference type="EMBL" id="AMSD01000001">
    <property type="protein sequence ID" value="EPE37815.1"/>
    <property type="molecule type" value="Genomic_DNA"/>
</dbReference>
<dbReference type="GO" id="GO:0016208">
    <property type="term" value="F:AMP binding"/>
    <property type="evidence" value="ECO:0007669"/>
    <property type="project" value="TreeGrafter"/>
</dbReference>
<comment type="subunit">
    <text evidence="6 12">Homodimer.</text>
</comment>
<dbReference type="InterPro" id="IPR005764">
    <property type="entry name" value="Ade_phspho_trans"/>
</dbReference>
<dbReference type="NCBIfam" id="NF002632">
    <property type="entry name" value="PRK02304.1-1"/>
    <property type="match status" value="1"/>
</dbReference>
<evidence type="ECO:0000313" key="14">
    <source>
        <dbReference type="EMBL" id="EPE37815.1"/>
    </source>
</evidence>
<dbReference type="GO" id="GO:0005737">
    <property type="term" value="C:cytoplasm"/>
    <property type="evidence" value="ECO:0007669"/>
    <property type="project" value="UniProtKB-SubCell"/>
</dbReference>
<dbReference type="HAMAP" id="MF_00004">
    <property type="entry name" value="Aden_phosphoribosyltr"/>
    <property type="match status" value="1"/>
</dbReference>
<gene>
    <name evidence="12 14" type="primary">apt</name>
    <name evidence="14" type="ORF">O1U_0277</name>
</gene>
<name>S3DJF6_9GAMM</name>
<comment type="catalytic activity">
    <reaction evidence="1 12">
        <text>AMP + diphosphate = 5-phospho-alpha-D-ribose 1-diphosphate + adenine</text>
        <dbReference type="Rhea" id="RHEA:16609"/>
        <dbReference type="ChEBI" id="CHEBI:16708"/>
        <dbReference type="ChEBI" id="CHEBI:33019"/>
        <dbReference type="ChEBI" id="CHEBI:58017"/>
        <dbReference type="ChEBI" id="CHEBI:456215"/>
        <dbReference type="EC" id="2.4.2.7"/>
    </reaction>
</comment>
<comment type="function">
    <text evidence="2 12">Catalyzes a salvage reaction resulting in the formation of AMP, that is energically less costly than de novo synthesis.</text>
</comment>
<dbReference type="GO" id="GO:0006168">
    <property type="term" value="P:adenine salvage"/>
    <property type="evidence" value="ECO:0007669"/>
    <property type="project" value="InterPro"/>
</dbReference>
<accession>S3DJF6</accession>
<dbReference type="NCBIfam" id="NF002636">
    <property type="entry name" value="PRK02304.1-5"/>
    <property type="match status" value="1"/>
</dbReference>
<dbReference type="GO" id="GO:0002055">
    <property type="term" value="F:adenine binding"/>
    <property type="evidence" value="ECO:0007669"/>
    <property type="project" value="TreeGrafter"/>
</dbReference>
<dbReference type="GO" id="GO:0006166">
    <property type="term" value="P:purine ribonucleoside salvage"/>
    <property type="evidence" value="ECO:0007669"/>
    <property type="project" value="UniProtKB-UniRule"/>
</dbReference>
<evidence type="ECO:0000256" key="7">
    <source>
        <dbReference type="ARBA" id="ARBA00011893"/>
    </source>
</evidence>
<comment type="similarity">
    <text evidence="5 12">Belongs to the purine/pyrimidine phosphoribosyltransferase family.</text>
</comment>
<dbReference type="Pfam" id="PF00156">
    <property type="entry name" value="Pribosyltran"/>
    <property type="match status" value="1"/>
</dbReference>
<keyword evidence="9 12" id="KW-0328">Glycosyltransferase</keyword>
<keyword evidence="15" id="KW-1185">Reference proteome</keyword>
<comment type="subcellular location">
    <subcellularLocation>
        <location evidence="3 12">Cytoplasm</location>
    </subcellularLocation>
</comment>
<dbReference type="NCBIfam" id="TIGR01090">
    <property type="entry name" value="apt"/>
    <property type="match status" value="1"/>
</dbReference>
<evidence type="ECO:0000256" key="2">
    <source>
        <dbReference type="ARBA" id="ARBA00003968"/>
    </source>
</evidence>
<dbReference type="InterPro" id="IPR000836">
    <property type="entry name" value="PRTase_dom"/>
</dbReference>
<dbReference type="InterPro" id="IPR029057">
    <property type="entry name" value="PRTase-like"/>
</dbReference>
<evidence type="ECO:0000256" key="12">
    <source>
        <dbReference type="HAMAP-Rule" id="MF_00004"/>
    </source>
</evidence>
<dbReference type="InterPro" id="IPR050054">
    <property type="entry name" value="UPRTase/APRTase"/>
</dbReference>
<dbReference type="Proteomes" id="UP000053688">
    <property type="component" value="Unassembled WGS sequence"/>
</dbReference>
<evidence type="ECO:0000256" key="9">
    <source>
        <dbReference type="ARBA" id="ARBA00022676"/>
    </source>
</evidence>
<evidence type="ECO:0000256" key="11">
    <source>
        <dbReference type="ARBA" id="ARBA00022726"/>
    </source>
</evidence>
<evidence type="ECO:0000256" key="1">
    <source>
        <dbReference type="ARBA" id="ARBA00000868"/>
    </source>
</evidence>
<dbReference type="STRING" id="28176.CF66_2134"/>
<dbReference type="PANTHER" id="PTHR32315">
    <property type="entry name" value="ADENINE PHOSPHORIBOSYLTRANSFERASE"/>
    <property type="match status" value="1"/>
</dbReference>
<keyword evidence="10 12" id="KW-0808">Transferase</keyword>
<keyword evidence="8 12" id="KW-0963">Cytoplasm</keyword>